<proteinExistence type="predicted"/>
<reference evidence="1" key="1">
    <citation type="submission" date="2009-05" db="EMBL/GenBank/DDBJ databases">
        <authorList>
            <person name="Harkins D.M."/>
            <person name="DeShazer D."/>
            <person name="Woods D.E."/>
            <person name="Brinkac L.M."/>
            <person name="Brown K.A."/>
            <person name="Hung G.C."/>
            <person name="Tuanyok A."/>
            <person name="Zhang B."/>
            <person name="Nierman W.C."/>
        </authorList>
    </citation>
    <scope>NUCLEOTIDE SEQUENCE [LARGE SCALE GENOMIC DNA]</scope>
    <source>
        <strain evidence="1">1710a</strain>
    </source>
</reference>
<protein>
    <submittedName>
        <fullName evidence="1">Uncharacterized protein</fullName>
    </submittedName>
</protein>
<dbReference type="AlphaFoldDB" id="A0A0E1W5R9"/>
<dbReference type="RefSeq" id="WP_004527799.1">
    <property type="nucleotide sequence ID" value="NZ_CM000832.1"/>
</dbReference>
<sequence>MRGGLPASEVSAPLAACDSNRSSMYFCAWRDRLVVERERQRGVDRQASAHPAISTARYRPFHSRSLRARLHALALRYGMSAGGTAALPEYRSS</sequence>
<dbReference type="EMBL" id="CM000832">
    <property type="protein sequence ID" value="EET08498.1"/>
    <property type="molecule type" value="Genomic_DNA"/>
</dbReference>
<dbReference type="HOGENOM" id="CLU_185877_0_0_4"/>
<accession>A0A0E1W5R9</accession>
<evidence type="ECO:0000313" key="1">
    <source>
        <dbReference type="EMBL" id="EET08498.1"/>
    </source>
</evidence>
<organism evidence="1">
    <name type="scientific">Burkholderia pseudomallei 1710a</name>
    <dbReference type="NCBI Taxonomy" id="320371"/>
    <lineage>
        <taxon>Bacteria</taxon>
        <taxon>Pseudomonadati</taxon>
        <taxon>Pseudomonadota</taxon>
        <taxon>Betaproteobacteria</taxon>
        <taxon>Burkholderiales</taxon>
        <taxon>Burkholderiaceae</taxon>
        <taxon>Burkholderia</taxon>
        <taxon>pseudomallei group</taxon>
    </lineage>
</organism>
<gene>
    <name evidence="1" type="ORF">BURPS1710A_4089</name>
</gene>
<name>A0A0E1W5R9_BURPE</name>
<dbReference type="Proteomes" id="UP000001812">
    <property type="component" value="Chromosome I"/>
</dbReference>